<name>A0AAF0WKX2_DAUCS</name>
<feature type="transmembrane region" description="Helical" evidence="1">
    <location>
        <begin position="21"/>
        <end position="44"/>
    </location>
</feature>
<gene>
    <name evidence="2" type="ORF">DCAR_0209251</name>
</gene>
<dbReference type="EMBL" id="CP093344">
    <property type="protein sequence ID" value="WOG90010.1"/>
    <property type="molecule type" value="Genomic_DNA"/>
</dbReference>
<evidence type="ECO:0000313" key="3">
    <source>
        <dbReference type="Proteomes" id="UP000077755"/>
    </source>
</evidence>
<organism evidence="2 3">
    <name type="scientific">Daucus carota subsp. sativus</name>
    <name type="common">Carrot</name>
    <dbReference type="NCBI Taxonomy" id="79200"/>
    <lineage>
        <taxon>Eukaryota</taxon>
        <taxon>Viridiplantae</taxon>
        <taxon>Streptophyta</taxon>
        <taxon>Embryophyta</taxon>
        <taxon>Tracheophyta</taxon>
        <taxon>Spermatophyta</taxon>
        <taxon>Magnoliopsida</taxon>
        <taxon>eudicotyledons</taxon>
        <taxon>Gunneridae</taxon>
        <taxon>Pentapetalae</taxon>
        <taxon>asterids</taxon>
        <taxon>campanulids</taxon>
        <taxon>Apiales</taxon>
        <taxon>Apiaceae</taxon>
        <taxon>Apioideae</taxon>
        <taxon>Scandiceae</taxon>
        <taxon>Daucinae</taxon>
        <taxon>Daucus</taxon>
        <taxon>Daucus sect. Daucus</taxon>
    </lineage>
</organism>
<proteinExistence type="predicted"/>
<dbReference type="PANTHER" id="PTHR36779:SF1">
    <property type="entry name" value="OS04G0600400 PROTEIN"/>
    <property type="match status" value="1"/>
</dbReference>
<dbReference type="PANTHER" id="PTHR36779">
    <property type="entry name" value="OSJNBA0083N12.13 PROTEIN"/>
    <property type="match status" value="1"/>
</dbReference>
<keyword evidence="1" id="KW-1133">Transmembrane helix</keyword>
<evidence type="ECO:0000313" key="2">
    <source>
        <dbReference type="EMBL" id="WOG90010.1"/>
    </source>
</evidence>
<keyword evidence="1" id="KW-0812">Transmembrane</keyword>
<dbReference type="AlphaFoldDB" id="A0AAF0WKX2"/>
<keyword evidence="1" id="KW-0472">Membrane</keyword>
<reference evidence="2" key="1">
    <citation type="journal article" date="2016" name="Nat. Genet.">
        <title>A high-quality carrot genome assembly provides new insights into carotenoid accumulation and asterid genome evolution.</title>
        <authorList>
            <person name="Iorizzo M."/>
            <person name="Ellison S."/>
            <person name="Senalik D."/>
            <person name="Zeng P."/>
            <person name="Satapoomin P."/>
            <person name="Huang J."/>
            <person name="Bowman M."/>
            <person name="Iovene M."/>
            <person name="Sanseverino W."/>
            <person name="Cavagnaro P."/>
            <person name="Yildiz M."/>
            <person name="Macko-Podgorni A."/>
            <person name="Moranska E."/>
            <person name="Grzebelus E."/>
            <person name="Grzebelus D."/>
            <person name="Ashrafi H."/>
            <person name="Zheng Z."/>
            <person name="Cheng S."/>
            <person name="Spooner D."/>
            <person name="Van Deynze A."/>
            <person name="Simon P."/>
        </authorList>
    </citation>
    <scope>NUCLEOTIDE SEQUENCE</scope>
    <source>
        <tissue evidence="2">Leaf</tissue>
    </source>
</reference>
<evidence type="ECO:0000256" key="1">
    <source>
        <dbReference type="SAM" id="Phobius"/>
    </source>
</evidence>
<reference evidence="2" key="2">
    <citation type="submission" date="2022-03" db="EMBL/GenBank/DDBJ databases">
        <title>Draft title - Genomic analysis of global carrot germplasm unveils the trajectory of domestication and the origin of high carotenoid orange carrot.</title>
        <authorList>
            <person name="Iorizzo M."/>
            <person name="Ellison S."/>
            <person name="Senalik D."/>
            <person name="Macko-Podgorni A."/>
            <person name="Grzebelus D."/>
            <person name="Bostan H."/>
            <person name="Rolling W."/>
            <person name="Curaba J."/>
            <person name="Simon P."/>
        </authorList>
    </citation>
    <scope>NUCLEOTIDE SEQUENCE</scope>
    <source>
        <tissue evidence="2">Leaf</tissue>
    </source>
</reference>
<keyword evidence="3" id="KW-1185">Reference proteome</keyword>
<accession>A0AAF0WKX2</accession>
<feature type="transmembrane region" description="Helical" evidence="1">
    <location>
        <begin position="214"/>
        <end position="235"/>
    </location>
</feature>
<sequence length="293" mass="33269">MDSPEPDRKKPHVSGLLRCSCALIFTLALFISASSMVVLFSILIGNFSISDPISVPSQCKIISSRVDLRSSKICELGFLNYKAKNVFYPSERKKFRCRYDYYWASIFEVEYIDLSGQVKLASAEAPNEALPHDCRPNFGVAWLSKDEFKVNETYDCWYTLGISKVNLYHDGLFNCHASDPSTLEMVRRYFFLSSKMLISWLAGLARVKRWRWDVIIGVFTGFSTSLISISLARLLHHALSPIRRISAAWALPMAARVKKTCFLVAYFSFAAWLVIQYGKRIGLPGIEELISGR</sequence>
<dbReference type="Proteomes" id="UP000077755">
    <property type="component" value="Chromosome 2"/>
</dbReference>
<protein>
    <submittedName>
        <fullName evidence="2">Uncharacterized protein</fullName>
    </submittedName>
</protein>
<dbReference type="KEGG" id="dcr:108205684"/>